<gene>
    <name evidence="7" type="ORF">Amon01_000496500</name>
</gene>
<dbReference type="Pfam" id="PF07690">
    <property type="entry name" value="MFS_1"/>
    <property type="match status" value="1"/>
</dbReference>
<dbReference type="GO" id="GO:0005886">
    <property type="term" value="C:plasma membrane"/>
    <property type="evidence" value="ECO:0007669"/>
    <property type="project" value="TreeGrafter"/>
</dbReference>
<evidence type="ECO:0000313" key="7">
    <source>
        <dbReference type="EMBL" id="GMG38504.1"/>
    </source>
</evidence>
<dbReference type="AlphaFoldDB" id="A0A9W6YYI0"/>
<evidence type="ECO:0000256" key="6">
    <source>
        <dbReference type="SAM" id="Phobius"/>
    </source>
</evidence>
<dbReference type="PROSITE" id="PS00216">
    <property type="entry name" value="SUGAR_TRANSPORT_1"/>
    <property type="match status" value="1"/>
</dbReference>
<dbReference type="PANTHER" id="PTHR23502:SF38">
    <property type="entry name" value="POLYAMINE TRANSPORTER 4"/>
    <property type="match status" value="1"/>
</dbReference>
<feature type="region of interest" description="Disordered" evidence="5">
    <location>
        <begin position="1"/>
        <end position="87"/>
    </location>
</feature>
<feature type="compositionally biased region" description="Polar residues" evidence="5">
    <location>
        <begin position="1"/>
        <end position="25"/>
    </location>
</feature>
<organism evidence="7 8">
    <name type="scientific">Ambrosiozyma monospora</name>
    <name type="common">Yeast</name>
    <name type="synonym">Endomycopsis monosporus</name>
    <dbReference type="NCBI Taxonomy" id="43982"/>
    <lineage>
        <taxon>Eukaryota</taxon>
        <taxon>Fungi</taxon>
        <taxon>Dikarya</taxon>
        <taxon>Ascomycota</taxon>
        <taxon>Saccharomycotina</taxon>
        <taxon>Pichiomycetes</taxon>
        <taxon>Pichiales</taxon>
        <taxon>Pichiaceae</taxon>
        <taxon>Ambrosiozyma</taxon>
    </lineage>
</organism>
<keyword evidence="8" id="KW-1185">Reference proteome</keyword>
<dbReference type="OrthoDB" id="3357846at2759"/>
<comment type="caution">
    <text evidence="7">The sequence shown here is derived from an EMBL/GenBank/DDBJ whole genome shotgun (WGS) entry which is preliminary data.</text>
</comment>
<reference evidence="7" key="1">
    <citation type="submission" date="2023-04" db="EMBL/GenBank/DDBJ databases">
        <title>Ambrosiozyma monospora NBRC 1965.</title>
        <authorList>
            <person name="Ichikawa N."/>
            <person name="Sato H."/>
            <person name="Tonouchi N."/>
        </authorList>
    </citation>
    <scope>NUCLEOTIDE SEQUENCE</scope>
    <source>
        <strain evidence="7">NBRC 1965</strain>
    </source>
</reference>
<dbReference type="InterPro" id="IPR005829">
    <property type="entry name" value="Sugar_transporter_CS"/>
</dbReference>
<feature type="compositionally biased region" description="Low complexity" evidence="5">
    <location>
        <begin position="26"/>
        <end position="40"/>
    </location>
</feature>
<feature type="transmembrane region" description="Helical" evidence="6">
    <location>
        <begin position="170"/>
        <end position="191"/>
    </location>
</feature>
<feature type="transmembrane region" description="Helical" evidence="6">
    <location>
        <begin position="267"/>
        <end position="289"/>
    </location>
</feature>
<feature type="compositionally biased region" description="Polar residues" evidence="5">
    <location>
        <begin position="56"/>
        <end position="65"/>
    </location>
</feature>
<sequence length="323" mass="36155">MSVPRSSSTSTVGNDQYESAAESITSVSNNENNSHINNGSTSKTRQQPQHLHEKQNSYSADSSTIAKDGSTLGKETHQSETSDDDDESLHVIQDEYAVQQQLTRTKTTPQLYDEEFDTELDRVVTQMSKITHRTTHIEEDEENVQNPRLMDWDSPDDPENPLNWPSWKKWFCTMSVAFLCLVICLGSSIYVCAIPEMMVKWNISQTLGLSGLTFYLIGLAFGPVVAAPLSELFGRKVVYCGSLPISMLFIMGVGLSKHIRETLVLRFFAGLTASGALAVGGGTVSDIWAPKDIGYEHCWWFKMDYVDQLILCRCCFHSYLCYA</sequence>
<evidence type="ECO:0000256" key="3">
    <source>
        <dbReference type="ARBA" id="ARBA00022989"/>
    </source>
</evidence>
<dbReference type="GO" id="GO:0015606">
    <property type="term" value="F:spermidine transmembrane transporter activity"/>
    <property type="evidence" value="ECO:0007669"/>
    <property type="project" value="TreeGrafter"/>
</dbReference>
<evidence type="ECO:0000256" key="5">
    <source>
        <dbReference type="SAM" id="MobiDB-lite"/>
    </source>
</evidence>
<dbReference type="Gene3D" id="1.20.1720.10">
    <property type="entry name" value="Multidrug resistance protein D"/>
    <property type="match status" value="1"/>
</dbReference>
<dbReference type="PANTHER" id="PTHR23502">
    <property type="entry name" value="MAJOR FACILITATOR SUPERFAMILY"/>
    <property type="match status" value="1"/>
</dbReference>
<feature type="transmembrane region" description="Helical" evidence="6">
    <location>
        <begin position="203"/>
        <end position="225"/>
    </location>
</feature>
<evidence type="ECO:0000256" key="1">
    <source>
        <dbReference type="ARBA" id="ARBA00004141"/>
    </source>
</evidence>
<dbReference type="GO" id="GO:0000297">
    <property type="term" value="F:spermine transmembrane transporter activity"/>
    <property type="evidence" value="ECO:0007669"/>
    <property type="project" value="TreeGrafter"/>
</dbReference>
<protein>
    <submittedName>
        <fullName evidence="7">Unnamed protein product</fullName>
    </submittedName>
</protein>
<evidence type="ECO:0000313" key="8">
    <source>
        <dbReference type="Proteomes" id="UP001165063"/>
    </source>
</evidence>
<comment type="subcellular location">
    <subcellularLocation>
        <location evidence="1">Membrane</location>
        <topology evidence="1">Multi-pass membrane protein</topology>
    </subcellularLocation>
</comment>
<evidence type="ECO:0000256" key="4">
    <source>
        <dbReference type="ARBA" id="ARBA00023136"/>
    </source>
</evidence>
<keyword evidence="2 6" id="KW-0812">Transmembrane</keyword>
<dbReference type="EMBL" id="BSXU01002569">
    <property type="protein sequence ID" value="GMG38504.1"/>
    <property type="molecule type" value="Genomic_DNA"/>
</dbReference>
<dbReference type="InterPro" id="IPR011701">
    <property type="entry name" value="MFS"/>
</dbReference>
<name>A0A9W6YYI0_AMBMO</name>
<keyword evidence="4 6" id="KW-0472">Membrane</keyword>
<accession>A0A9W6YYI0</accession>
<feature type="transmembrane region" description="Helical" evidence="6">
    <location>
        <begin position="237"/>
        <end position="255"/>
    </location>
</feature>
<keyword evidence="3 6" id="KW-1133">Transmembrane helix</keyword>
<dbReference type="SUPFAM" id="SSF103473">
    <property type="entry name" value="MFS general substrate transporter"/>
    <property type="match status" value="1"/>
</dbReference>
<dbReference type="InterPro" id="IPR036259">
    <property type="entry name" value="MFS_trans_sf"/>
</dbReference>
<proteinExistence type="predicted"/>
<evidence type="ECO:0000256" key="2">
    <source>
        <dbReference type="ARBA" id="ARBA00022692"/>
    </source>
</evidence>
<dbReference type="Proteomes" id="UP001165063">
    <property type="component" value="Unassembled WGS sequence"/>
</dbReference>